<keyword evidence="1" id="KW-0479">Metal-binding</keyword>
<dbReference type="InterPro" id="IPR031052">
    <property type="entry name" value="FHY3/FAR1"/>
</dbReference>
<keyword evidence="1" id="KW-0539">Nucleus</keyword>
<accession>A0AAV6KJD7</accession>
<comment type="subcellular location">
    <subcellularLocation>
        <location evidence="1">Nucleus</location>
    </subcellularLocation>
</comment>
<dbReference type="GO" id="GO:0006355">
    <property type="term" value="P:regulation of DNA-templated transcription"/>
    <property type="evidence" value="ECO:0007669"/>
    <property type="project" value="UniProtKB-UniRule"/>
</dbReference>
<gene>
    <name evidence="2" type="ORF">RHGRI_010696</name>
</gene>
<evidence type="ECO:0000256" key="1">
    <source>
        <dbReference type="RuleBase" id="RU367018"/>
    </source>
</evidence>
<comment type="function">
    <text evidence="1">Putative transcription activator involved in regulating light control of development.</text>
</comment>
<sequence length="73" mass="8749">MNTTERIEVVNSFFDDFVTSTTNLKEFVVKYDQALKRIFRIVNDNEILLKHAAKVYTRNIFNKFKNEMSEVFH</sequence>
<evidence type="ECO:0000313" key="3">
    <source>
        <dbReference type="Proteomes" id="UP000823749"/>
    </source>
</evidence>
<dbReference type="PANTHER" id="PTHR31669">
    <property type="entry name" value="PROTEIN FAR1-RELATED SEQUENCE 10-RELATED"/>
    <property type="match status" value="1"/>
</dbReference>
<evidence type="ECO:0000313" key="2">
    <source>
        <dbReference type="EMBL" id="KAG5552681.1"/>
    </source>
</evidence>
<dbReference type="AlphaFoldDB" id="A0AAV6KJD7"/>
<keyword evidence="1" id="KW-0863">Zinc-finger</keyword>
<protein>
    <recommendedName>
        <fullName evidence="1">Protein FAR1-RELATED SEQUENCE</fullName>
    </recommendedName>
</protein>
<name>A0AAV6KJD7_9ERIC</name>
<keyword evidence="1" id="KW-0862">Zinc</keyword>
<comment type="similarity">
    <text evidence="1">Belongs to the FHY3/FAR1 family.</text>
</comment>
<organism evidence="2 3">
    <name type="scientific">Rhododendron griersonianum</name>
    <dbReference type="NCBI Taxonomy" id="479676"/>
    <lineage>
        <taxon>Eukaryota</taxon>
        <taxon>Viridiplantae</taxon>
        <taxon>Streptophyta</taxon>
        <taxon>Embryophyta</taxon>
        <taxon>Tracheophyta</taxon>
        <taxon>Spermatophyta</taxon>
        <taxon>Magnoliopsida</taxon>
        <taxon>eudicotyledons</taxon>
        <taxon>Gunneridae</taxon>
        <taxon>Pentapetalae</taxon>
        <taxon>asterids</taxon>
        <taxon>Ericales</taxon>
        <taxon>Ericaceae</taxon>
        <taxon>Ericoideae</taxon>
        <taxon>Rhodoreae</taxon>
        <taxon>Rhododendron</taxon>
    </lineage>
</organism>
<dbReference type="Proteomes" id="UP000823749">
    <property type="component" value="Chromosome 4"/>
</dbReference>
<keyword evidence="3" id="KW-1185">Reference proteome</keyword>
<dbReference type="GO" id="GO:0005634">
    <property type="term" value="C:nucleus"/>
    <property type="evidence" value="ECO:0007669"/>
    <property type="project" value="UniProtKB-SubCell"/>
</dbReference>
<dbReference type="EMBL" id="JACTNZ010000004">
    <property type="protein sequence ID" value="KAG5552681.1"/>
    <property type="molecule type" value="Genomic_DNA"/>
</dbReference>
<dbReference type="GO" id="GO:0008270">
    <property type="term" value="F:zinc ion binding"/>
    <property type="evidence" value="ECO:0007669"/>
    <property type="project" value="UniProtKB-UniRule"/>
</dbReference>
<comment type="caution">
    <text evidence="2">The sequence shown here is derived from an EMBL/GenBank/DDBJ whole genome shotgun (WGS) entry which is preliminary data.</text>
</comment>
<reference evidence="2" key="1">
    <citation type="submission" date="2020-08" db="EMBL/GenBank/DDBJ databases">
        <title>Plant Genome Project.</title>
        <authorList>
            <person name="Zhang R.-G."/>
        </authorList>
    </citation>
    <scope>NUCLEOTIDE SEQUENCE</scope>
    <source>
        <strain evidence="2">WSP0</strain>
        <tissue evidence="2">Leaf</tissue>
    </source>
</reference>
<dbReference type="PANTHER" id="PTHR31669:SF302">
    <property type="entry name" value="PROTEIN FAR1-RELATED SEQUENCE"/>
    <property type="match status" value="1"/>
</dbReference>
<proteinExistence type="inferred from homology"/>